<dbReference type="Pfam" id="PF07732">
    <property type="entry name" value="Cu-oxidase_3"/>
    <property type="match status" value="1"/>
</dbReference>
<evidence type="ECO:0000256" key="17">
    <source>
        <dbReference type="ARBA" id="ARBA00023157"/>
    </source>
</evidence>
<evidence type="ECO:0000256" key="15">
    <source>
        <dbReference type="ARBA" id="ARBA00023065"/>
    </source>
</evidence>
<feature type="disulfide bond" evidence="19">
    <location>
        <begin position="540"/>
        <end position="566"/>
    </location>
</feature>
<comment type="subcellular location">
    <subcellularLocation>
        <location evidence="2">Membrane</location>
        <topology evidence="2">Single-pass membrane protein</topology>
    </subcellularLocation>
    <subcellularLocation>
        <location evidence="3">Secreted</location>
    </subcellularLocation>
</comment>
<dbReference type="SUPFAM" id="SSF49503">
    <property type="entry name" value="Cupredoxins"/>
    <property type="match status" value="6"/>
</dbReference>
<evidence type="ECO:0000256" key="12">
    <source>
        <dbReference type="ARBA" id="ARBA00022837"/>
    </source>
</evidence>
<dbReference type="Proteomes" id="UP000287033">
    <property type="component" value="Unassembled WGS sequence"/>
</dbReference>
<protein>
    <recommendedName>
        <fullName evidence="5">ferroxidase</fullName>
        <ecNumber evidence="5">1.16.3.1</ecNumber>
    </recommendedName>
</protein>
<keyword evidence="7" id="KW-0964">Secreted</keyword>
<evidence type="ECO:0000256" key="13">
    <source>
        <dbReference type="ARBA" id="ARBA00022989"/>
    </source>
</evidence>
<evidence type="ECO:0000256" key="2">
    <source>
        <dbReference type="ARBA" id="ARBA00004167"/>
    </source>
</evidence>
<keyword evidence="6" id="KW-0813">Transport</keyword>
<evidence type="ECO:0000256" key="21">
    <source>
        <dbReference type="SAM" id="SignalP"/>
    </source>
</evidence>
<dbReference type="InterPro" id="IPR008979">
    <property type="entry name" value="Galactose-bd-like_sf"/>
</dbReference>
<dbReference type="CDD" id="cd04200">
    <property type="entry name" value="CuRO_2_ceruloplasmin_like"/>
    <property type="match status" value="1"/>
</dbReference>
<dbReference type="CDD" id="cd00057">
    <property type="entry name" value="FA58C"/>
    <property type="match status" value="2"/>
</dbReference>
<dbReference type="Gene3D" id="2.60.120.260">
    <property type="entry name" value="Galactose-binding domain-like"/>
    <property type="match status" value="2"/>
</dbReference>
<dbReference type="InterPro" id="IPR033138">
    <property type="entry name" value="Cu_oxidase_CS"/>
</dbReference>
<feature type="disulfide bond" evidence="19">
    <location>
        <begin position="263"/>
        <end position="345"/>
    </location>
</feature>
<keyword evidence="13" id="KW-1133">Transmembrane helix</keyword>
<evidence type="ECO:0000313" key="24">
    <source>
        <dbReference type="Proteomes" id="UP000287033"/>
    </source>
</evidence>
<evidence type="ECO:0000256" key="1">
    <source>
        <dbReference type="ARBA" id="ARBA00001935"/>
    </source>
</evidence>
<feature type="domain" description="F5/8 type C" evidence="22">
    <location>
        <begin position="1561"/>
        <end position="1714"/>
    </location>
</feature>
<dbReference type="InterPro" id="IPR000421">
    <property type="entry name" value="FA58C"/>
</dbReference>
<keyword evidence="18" id="KW-0325">Glycoprotein</keyword>
<dbReference type="GO" id="GO:0004322">
    <property type="term" value="F:ferroxidase activity"/>
    <property type="evidence" value="ECO:0007669"/>
    <property type="project" value="UniProtKB-EC"/>
</dbReference>
<organism evidence="23 24">
    <name type="scientific">Chiloscyllium punctatum</name>
    <name type="common">Brownbanded bambooshark</name>
    <name type="synonym">Hemiscyllium punctatum</name>
    <dbReference type="NCBI Taxonomy" id="137246"/>
    <lineage>
        <taxon>Eukaryota</taxon>
        <taxon>Metazoa</taxon>
        <taxon>Chordata</taxon>
        <taxon>Craniata</taxon>
        <taxon>Vertebrata</taxon>
        <taxon>Chondrichthyes</taxon>
        <taxon>Elasmobranchii</taxon>
        <taxon>Galeomorphii</taxon>
        <taxon>Galeoidea</taxon>
        <taxon>Orectolobiformes</taxon>
        <taxon>Hemiscylliidae</taxon>
        <taxon>Chiloscyllium</taxon>
    </lineage>
</organism>
<dbReference type="GO" id="GO:0006811">
    <property type="term" value="P:monoatomic ion transport"/>
    <property type="evidence" value="ECO:0007669"/>
    <property type="project" value="UniProtKB-KW"/>
</dbReference>
<feature type="disulfide bond" evidence="19">
    <location>
        <begin position="169"/>
        <end position="195"/>
    </location>
</feature>
<keyword evidence="14" id="KW-0560">Oxidoreductase</keyword>
<feature type="region of interest" description="Disordered" evidence="20">
    <location>
        <begin position="987"/>
        <end position="1016"/>
    </location>
</feature>
<accession>A0A401S1U8</accession>
<dbReference type="FunFam" id="2.60.40.420:FF:000011">
    <property type="entry name" value="Coagulation factor VIII (Predicted)"/>
    <property type="match status" value="1"/>
</dbReference>
<dbReference type="GO" id="GO:0005507">
    <property type="term" value="F:copper ion binding"/>
    <property type="evidence" value="ECO:0007669"/>
    <property type="project" value="InterPro"/>
</dbReference>
<comment type="cofactor">
    <cofactor evidence="1">
        <name>Cu cation</name>
        <dbReference type="ChEBI" id="CHEBI:23378"/>
    </cofactor>
</comment>
<dbReference type="Pfam" id="PF07731">
    <property type="entry name" value="Cu-oxidase_2"/>
    <property type="match status" value="1"/>
</dbReference>
<dbReference type="InterPro" id="IPR008972">
    <property type="entry name" value="Cupredoxin"/>
</dbReference>
<evidence type="ECO:0000256" key="20">
    <source>
        <dbReference type="SAM" id="MobiDB-lite"/>
    </source>
</evidence>
<dbReference type="EMBL" id="BEZZ01000055">
    <property type="protein sequence ID" value="GCC24357.1"/>
    <property type="molecule type" value="Genomic_DNA"/>
</dbReference>
<feature type="chain" id="PRO_5019498188" description="ferroxidase" evidence="21">
    <location>
        <begin position="21"/>
        <end position="1720"/>
    </location>
</feature>
<dbReference type="PROSITE" id="PS01285">
    <property type="entry name" value="FA58C_1"/>
    <property type="match status" value="1"/>
</dbReference>
<evidence type="ECO:0000256" key="19">
    <source>
        <dbReference type="PIRSR" id="PIRSR000354-1"/>
    </source>
</evidence>
<evidence type="ECO:0000256" key="5">
    <source>
        <dbReference type="ARBA" id="ARBA00013107"/>
    </source>
</evidence>
<dbReference type="Pfam" id="PF00754">
    <property type="entry name" value="F5_F8_type_C"/>
    <property type="match status" value="2"/>
</dbReference>
<dbReference type="InterPro" id="IPR024715">
    <property type="entry name" value="Factor_5/8-like"/>
</dbReference>
<dbReference type="SMART" id="SM00231">
    <property type="entry name" value="FA58C"/>
    <property type="match status" value="2"/>
</dbReference>
<dbReference type="GO" id="GO:0005886">
    <property type="term" value="C:plasma membrane"/>
    <property type="evidence" value="ECO:0007669"/>
    <property type="project" value="TreeGrafter"/>
</dbReference>
<dbReference type="PROSITE" id="PS50022">
    <property type="entry name" value="FA58C_3"/>
    <property type="match status" value="2"/>
</dbReference>
<dbReference type="PROSITE" id="PS00079">
    <property type="entry name" value="MULTICOPPER_OXIDASE1"/>
    <property type="match status" value="1"/>
</dbReference>
<dbReference type="EC" id="1.16.3.1" evidence="5"/>
<name>A0A401S1U8_CHIPU</name>
<dbReference type="InterPro" id="IPR050633">
    <property type="entry name" value="Neuropilin_MCO_CoagFactor"/>
</dbReference>
<evidence type="ECO:0000256" key="3">
    <source>
        <dbReference type="ARBA" id="ARBA00004613"/>
    </source>
</evidence>
<reference evidence="23 24" key="1">
    <citation type="journal article" date="2018" name="Nat. Ecol. Evol.">
        <title>Shark genomes provide insights into elasmobranch evolution and the origin of vertebrates.</title>
        <authorList>
            <person name="Hara Y"/>
            <person name="Yamaguchi K"/>
            <person name="Onimaru K"/>
            <person name="Kadota M"/>
            <person name="Koyanagi M"/>
            <person name="Keeley SD"/>
            <person name="Tatsumi K"/>
            <person name="Tanaka K"/>
            <person name="Motone F"/>
            <person name="Kageyama Y"/>
            <person name="Nozu R"/>
            <person name="Adachi N"/>
            <person name="Nishimura O"/>
            <person name="Nakagawa R"/>
            <person name="Tanegashima C"/>
            <person name="Kiyatake I"/>
            <person name="Matsumoto R"/>
            <person name="Murakumo K"/>
            <person name="Nishida K"/>
            <person name="Terakita A"/>
            <person name="Kuratani S"/>
            <person name="Sato K"/>
            <person name="Hyodo S Kuraku.S."/>
        </authorList>
    </citation>
    <scope>NUCLEOTIDE SEQUENCE [LARGE SCALE GENOMIC DNA]</scope>
</reference>
<keyword evidence="15" id="KW-0406">Ion transport</keyword>
<dbReference type="GO" id="GO:0005576">
    <property type="term" value="C:extracellular region"/>
    <property type="evidence" value="ECO:0007669"/>
    <property type="project" value="UniProtKB-SubCell"/>
</dbReference>
<dbReference type="SUPFAM" id="SSF49785">
    <property type="entry name" value="Galactose-binding domain-like"/>
    <property type="match status" value="2"/>
</dbReference>
<keyword evidence="12" id="KW-0106">Calcium</keyword>
<keyword evidence="10 21" id="KW-0732">Signal</keyword>
<feature type="compositionally biased region" description="Polar residues" evidence="20">
    <location>
        <begin position="988"/>
        <end position="1013"/>
    </location>
</feature>
<feature type="signal peptide" evidence="21">
    <location>
        <begin position="1"/>
        <end position="20"/>
    </location>
</feature>
<dbReference type="FunFam" id="2.60.120.260:FF:000002">
    <property type="entry name" value="Coagulation factor VIII"/>
    <property type="match status" value="2"/>
</dbReference>
<keyword evidence="16" id="KW-0472">Membrane</keyword>
<dbReference type="OMA" id="HSIQTQG"/>
<keyword evidence="8" id="KW-0812">Transmembrane</keyword>
<dbReference type="InterPro" id="IPR011706">
    <property type="entry name" value="Cu-oxidase_C"/>
</dbReference>
<dbReference type="OrthoDB" id="2121828at2759"/>
<dbReference type="FunFam" id="2.60.40.420:FF:000002">
    <property type="entry name" value="Hephaestin like 1"/>
    <property type="match status" value="2"/>
</dbReference>
<comment type="similarity">
    <text evidence="4">Belongs to the multicopper oxidase family.</text>
</comment>
<dbReference type="InterPro" id="IPR011707">
    <property type="entry name" value="Cu-oxidase-like_N"/>
</dbReference>
<evidence type="ECO:0000256" key="9">
    <source>
        <dbReference type="ARBA" id="ARBA00022723"/>
    </source>
</evidence>
<keyword evidence="24" id="KW-1185">Reference proteome</keyword>
<dbReference type="Gene3D" id="2.60.40.420">
    <property type="entry name" value="Cupredoxins - blue copper proteins"/>
    <property type="match status" value="5"/>
</dbReference>
<keyword evidence="11" id="KW-0677">Repeat</keyword>
<evidence type="ECO:0000256" key="18">
    <source>
        <dbReference type="ARBA" id="ARBA00023180"/>
    </source>
</evidence>
<dbReference type="GO" id="GO:0038023">
    <property type="term" value="F:signaling receptor activity"/>
    <property type="evidence" value="ECO:0007669"/>
    <property type="project" value="TreeGrafter"/>
</dbReference>
<evidence type="ECO:0000256" key="10">
    <source>
        <dbReference type="ARBA" id="ARBA00022729"/>
    </source>
</evidence>
<comment type="caution">
    <text evidence="23">The sequence shown here is derived from an EMBL/GenBank/DDBJ whole genome shotgun (WGS) entry which is preliminary data.</text>
</comment>
<dbReference type="PROSITE" id="PS01286">
    <property type="entry name" value="FA58C_2"/>
    <property type="match status" value="2"/>
</dbReference>
<evidence type="ECO:0000256" key="16">
    <source>
        <dbReference type="ARBA" id="ARBA00023136"/>
    </source>
</evidence>
<evidence type="ECO:0000256" key="8">
    <source>
        <dbReference type="ARBA" id="ARBA00022692"/>
    </source>
</evidence>
<dbReference type="PANTHER" id="PTHR46806">
    <property type="entry name" value="F5/8 TYPE C DOMAIN-CONTAINING PROTEIN"/>
    <property type="match status" value="1"/>
</dbReference>
<dbReference type="STRING" id="137246.A0A401S1U8"/>
<evidence type="ECO:0000259" key="22">
    <source>
        <dbReference type="PROSITE" id="PS50022"/>
    </source>
</evidence>
<feature type="domain" description="F5/8 type C" evidence="22">
    <location>
        <begin position="1408"/>
        <end position="1556"/>
    </location>
</feature>
<sequence>MRTLAFCVFLVLLLIKDSSATVRKHYIAAVEFNWDYRSSDLLQRLGAGNVRSFYSSKTIPQYRKAVFVEFKDSSFLTPEPKPKWMGILGPTIRAEVNDKVIIHFKNLASRPLSIHPFGISYWKMSEGASYNDHTSMPEKKDDIVPPKGEYVYVWEITKDLGPMNGDSNCLTYAYSSYVDPVRDFNSGLIGAMLVCRQGSLDEFGKQMDRQEFVLLFSVIDESKSLYLETDRIRYRLPGPRNAKGRMYSINGYINVSLPDLNICKNKVVNWHLIAMGSNSELYSIYFGGYGLLLRDHRVVSVELAPAAFVTAEMIPSYESKWLLSSQNPNHQQAGMKAYVNIKGICEEDNVSILKIKEVEDESYSYDYFEFEDEEVNHIQINYLPRTTVTKSRSMEWIYYIAAVECEWDYAPTLPDNMNSELRRKFLERGPDRIGKEYKKAVFVEYTDSTFTVVKHKPNPESSKGILGPVLRGEVGDRFKIIFKNLASRPYNINPHGLTEIRVDNTEGYNVRNHIVKPNSTVTYFWNVTENDGPTDSDLGCLTRFYFSNLDMDRDIASGLIGPLLICAKNMLDINARMVKIDRAKYLFFSIFDENKSWYIKDNIEKYCEDPSQVNPSDPKFYDSNLMHSINGFVYENVPGLKFCEDDVIFWHVIVGAEDNFLSIYFHGQTFKHDGVYEDVLTLFPLSSETIHMNMDNIGLWFLEPLNYHYQVQGMRAKFRVRYCDNDPETIEEFLQEIDPDKAYGNILQEETEQFIFTPRGFKRHNNITKLYEAIELEELMNITNEVENMTEKDQIWSHCRPRPNHTLRKQYTEEKKENDYTNHINHLSKDAKKLNRSIRKDLHHTTETSNKQITKKADNSSITKNSRVKKHNKGEIDELIKTDHSSDNLVWKGRMGEMPLHDHPEHNLTFAGTDRKLDFLYANQILKKEEVISTNKLKLNQSQKLDHGTNAKSQLHKTLTLEQVFSNGTTGAKLWDNDTAATFRESDSMTSNHTSFNGTSTTPAIIDSQQPNEDSIDYDDYADDINSGDDDESNYKDLHNVNFGDFSNREWCPEEEARLTPRTANLQSKYYYIAAEELIWDYAAKQTNEAFKHRQRQQSQGKGLGSKFKKAIFLQYKDNTFKHRKVRGEAEEHLGILGPVISAEVNDIIVVKFKNMASRPFSIHTHGVPRELPFEYKYEEEKVIDWPRKADDIVYPNKTKVYIWHVTKGSAPTDKDFDCRAWTYYSDVNPERDIHTGLIGPLIICRRGMLHQISSGKLKIQEFSLLFMTFDENKSWYLEDNIKTFCKYPCSVRAEDPVFQNSNKFHAINGHVAESLPGLVMAQNRLVRWYLINMGGSADIYTVHFHGQPFIVRRFKEHRMGVYTLFPGSFGTIEMLPTKVGYWLVDCETAEHQQAGMRAIFLVYNTYCRVPLGLATGRIADSQLTASGHIGKWRPQLARLQKSGFTNAWRGKGRRPWIQVDLKSSLLIHGIITQGARHYFKHLYVDHFYIAYSLDAYAWKNYKGNSTLDIKIFTGNTDATGTVKNYFNPPIIAQYIRVYPRPSTGQSALRMELLGCDLQSCSLPLGMESRVIADHQLSASSFWISVSAWTPSLARLNNEGFTNAWVPKRNNPHEWFQINFQHRKKITGIITQGASHLGRAMFVKEFIVSYSDNRNNWTVIKDRQTLKEKVFKGNVDSKGQVQNTFDPPIFAQYLRIFPKTWQQNIALRVEVLGCETEQRL</sequence>
<feature type="disulfide bond" evidence="19">
    <location>
        <begin position="1408"/>
        <end position="1556"/>
    </location>
</feature>
<evidence type="ECO:0000256" key="7">
    <source>
        <dbReference type="ARBA" id="ARBA00022525"/>
    </source>
</evidence>
<feature type="region of interest" description="Disordered" evidence="20">
    <location>
        <begin position="841"/>
        <end position="875"/>
    </location>
</feature>
<evidence type="ECO:0000256" key="4">
    <source>
        <dbReference type="ARBA" id="ARBA00010609"/>
    </source>
</evidence>
<dbReference type="PIRSF" id="PIRSF000354">
    <property type="entry name" value="Factors_V_VIII"/>
    <property type="match status" value="1"/>
</dbReference>
<evidence type="ECO:0000313" key="23">
    <source>
        <dbReference type="EMBL" id="GCC24357.1"/>
    </source>
</evidence>
<proteinExistence type="inferred from homology"/>
<gene>
    <name evidence="23" type="ORF">chiPu_0002757</name>
</gene>
<evidence type="ECO:0000256" key="6">
    <source>
        <dbReference type="ARBA" id="ARBA00022448"/>
    </source>
</evidence>
<evidence type="ECO:0000256" key="11">
    <source>
        <dbReference type="ARBA" id="ARBA00022737"/>
    </source>
</evidence>
<feature type="disulfide bond" evidence="19">
    <location>
        <begin position="643"/>
        <end position="723"/>
    </location>
</feature>
<keyword evidence="17 19" id="KW-1015">Disulfide bond</keyword>
<feature type="disulfide bond" evidence="19">
    <location>
        <begin position="1286"/>
        <end position="1290"/>
    </location>
</feature>
<evidence type="ECO:0000256" key="14">
    <source>
        <dbReference type="ARBA" id="ARBA00023002"/>
    </source>
</evidence>
<keyword evidence="9" id="KW-0479">Metal-binding</keyword>
<dbReference type="PANTHER" id="PTHR46806:SF7">
    <property type="entry name" value="COAGULATION FACTOR VIII"/>
    <property type="match status" value="1"/>
</dbReference>
<feature type="disulfide bond" evidence="19">
    <location>
        <begin position="1219"/>
        <end position="1245"/>
    </location>
</feature>